<comment type="cofactor">
    <cofactor evidence="1">
        <name>heme</name>
        <dbReference type="ChEBI" id="CHEBI:30413"/>
    </cofactor>
</comment>
<keyword evidence="14" id="KW-1185">Reference proteome</keyword>
<comment type="subcellular location">
    <subcellularLocation>
        <location evidence="2">Membrane</location>
    </subcellularLocation>
</comment>
<dbReference type="AlphaFoldDB" id="A0AAD2I1H9"/>
<sequence>MLRALPLPGTALTRYANGKLRAIGQEILNKSKAGSAALKFEDLSSGRDLLSLLIKANVSSDVPESQRMSDAEVIAQIPTFFLAGHETSSTALAWAAHALSRDQSVQDKLRQELLSLPTDTPTMDELNSLPFLENVLRETMRLYAPAVSTQRVANRDDVLPLGKPYVDRHGISHETLPFVPTIFLSENMWYSYPKKSTRIRRGQLVTIPILAINTDEEIWGEDALEFRFARLWATS</sequence>
<evidence type="ECO:0000256" key="7">
    <source>
        <dbReference type="ARBA" id="ARBA00022723"/>
    </source>
</evidence>
<name>A0AAD2I1H9_9AGAR</name>
<keyword evidence="8" id="KW-1133">Transmembrane helix</keyword>
<evidence type="ECO:0000313" key="13">
    <source>
        <dbReference type="EMBL" id="CAK5284492.1"/>
    </source>
</evidence>
<dbReference type="GO" id="GO:0016705">
    <property type="term" value="F:oxidoreductase activity, acting on paired donors, with incorporation or reduction of molecular oxygen"/>
    <property type="evidence" value="ECO:0007669"/>
    <property type="project" value="InterPro"/>
</dbReference>
<evidence type="ECO:0000256" key="11">
    <source>
        <dbReference type="ARBA" id="ARBA00023033"/>
    </source>
</evidence>
<evidence type="ECO:0000256" key="3">
    <source>
        <dbReference type="ARBA" id="ARBA00004721"/>
    </source>
</evidence>
<keyword evidence="10" id="KW-0408">Iron</keyword>
<proteinExistence type="inferred from homology"/>
<evidence type="ECO:0000256" key="5">
    <source>
        <dbReference type="ARBA" id="ARBA00022617"/>
    </source>
</evidence>
<dbReference type="SUPFAM" id="SSF48264">
    <property type="entry name" value="Cytochrome P450"/>
    <property type="match status" value="1"/>
</dbReference>
<evidence type="ECO:0000256" key="10">
    <source>
        <dbReference type="ARBA" id="ARBA00023004"/>
    </source>
</evidence>
<evidence type="ECO:0000256" key="4">
    <source>
        <dbReference type="ARBA" id="ARBA00010617"/>
    </source>
</evidence>
<dbReference type="InterPro" id="IPR001128">
    <property type="entry name" value="Cyt_P450"/>
</dbReference>
<keyword evidence="6" id="KW-0812">Transmembrane</keyword>
<evidence type="ECO:0000256" key="8">
    <source>
        <dbReference type="ARBA" id="ARBA00022989"/>
    </source>
</evidence>
<dbReference type="GO" id="GO:0005506">
    <property type="term" value="F:iron ion binding"/>
    <property type="evidence" value="ECO:0007669"/>
    <property type="project" value="InterPro"/>
</dbReference>
<dbReference type="GO" id="GO:0016020">
    <property type="term" value="C:membrane"/>
    <property type="evidence" value="ECO:0007669"/>
    <property type="project" value="UniProtKB-SubCell"/>
</dbReference>
<dbReference type="Proteomes" id="UP001295794">
    <property type="component" value="Unassembled WGS sequence"/>
</dbReference>
<gene>
    <name evidence="13" type="ORF">MYCIT1_LOCUS37775</name>
</gene>
<keyword evidence="7" id="KW-0479">Metal-binding</keyword>
<keyword evidence="9" id="KW-0560">Oxidoreductase</keyword>
<comment type="caution">
    <text evidence="13">The sequence shown here is derived from an EMBL/GenBank/DDBJ whole genome shotgun (WGS) entry which is preliminary data.</text>
</comment>
<evidence type="ECO:0000256" key="1">
    <source>
        <dbReference type="ARBA" id="ARBA00001971"/>
    </source>
</evidence>
<keyword evidence="12" id="KW-0472">Membrane</keyword>
<reference evidence="13" key="1">
    <citation type="submission" date="2023-11" db="EMBL/GenBank/DDBJ databases">
        <authorList>
            <person name="De Vega J J."/>
            <person name="De Vega J J."/>
        </authorList>
    </citation>
    <scope>NUCLEOTIDE SEQUENCE</scope>
</reference>
<dbReference type="Gene3D" id="1.10.630.10">
    <property type="entry name" value="Cytochrome P450"/>
    <property type="match status" value="1"/>
</dbReference>
<dbReference type="EMBL" id="CAVNYO010000480">
    <property type="protein sequence ID" value="CAK5284492.1"/>
    <property type="molecule type" value="Genomic_DNA"/>
</dbReference>
<keyword evidence="5" id="KW-0349">Heme</keyword>
<evidence type="ECO:0000256" key="6">
    <source>
        <dbReference type="ARBA" id="ARBA00022692"/>
    </source>
</evidence>
<dbReference type="GO" id="GO:0020037">
    <property type="term" value="F:heme binding"/>
    <property type="evidence" value="ECO:0007669"/>
    <property type="project" value="InterPro"/>
</dbReference>
<dbReference type="GO" id="GO:0004497">
    <property type="term" value="F:monooxygenase activity"/>
    <property type="evidence" value="ECO:0007669"/>
    <property type="project" value="UniProtKB-KW"/>
</dbReference>
<evidence type="ECO:0008006" key="15">
    <source>
        <dbReference type="Google" id="ProtNLM"/>
    </source>
</evidence>
<evidence type="ECO:0000256" key="2">
    <source>
        <dbReference type="ARBA" id="ARBA00004370"/>
    </source>
</evidence>
<organism evidence="13 14">
    <name type="scientific">Mycena citricolor</name>
    <dbReference type="NCBI Taxonomy" id="2018698"/>
    <lineage>
        <taxon>Eukaryota</taxon>
        <taxon>Fungi</taxon>
        <taxon>Dikarya</taxon>
        <taxon>Basidiomycota</taxon>
        <taxon>Agaricomycotina</taxon>
        <taxon>Agaricomycetes</taxon>
        <taxon>Agaricomycetidae</taxon>
        <taxon>Agaricales</taxon>
        <taxon>Marasmiineae</taxon>
        <taxon>Mycenaceae</taxon>
        <taxon>Mycena</taxon>
    </lineage>
</organism>
<dbReference type="InterPro" id="IPR050121">
    <property type="entry name" value="Cytochrome_P450_monoxygenase"/>
</dbReference>
<dbReference type="Pfam" id="PF00067">
    <property type="entry name" value="p450"/>
    <property type="match status" value="1"/>
</dbReference>
<comment type="pathway">
    <text evidence="3">Secondary metabolite biosynthesis; terpenoid biosynthesis.</text>
</comment>
<protein>
    <recommendedName>
        <fullName evidence="15">Cytochrome P450</fullName>
    </recommendedName>
</protein>
<evidence type="ECO:0000256" key="9">
    <source>
        <dbReference type="ARBA" id="ARBA00023002"/>
    </source>
</evidence>
<dbReference type="InterPro" id="IPR036396">
    <property type="entry name" value="Cyt_P450_sf"/>
</dbReference>
<keyword evidence="11" id="KW-0503">Monooxygenase</keyword>
<accession>A0AAD2I1H9</accession>
<comment type="similarity">
    <text evidence="4">Belongs to the cytochrome P450 family.</text>
</comment>
<evidence type="ECO:0000313" key="14">
    <source>
        <dbReference type="Proteomes" id="UP001295794"/>
    </source>
</evidence>
<dbReference type="PANTHER" id="PTHR24305:SF166">
    <property type="entry name" value="CYTOCHROME P450 12A4, MITOCHONDRIAL-RELATED"/>
    <property type="match status" value="1"/>
</dbReference>
<evidence type="ECO:0000256" key="12">
    <source>
        <dbReference type="ARBA" id="ARBA00023136"/>
    </source>
</evidence>
<dbReference type="PANTHER" id="PTHR24305">
    <property type="entry name" value="CYTOCHROME P450"/>
    <property type="match status" value="1"/>
</dbReference>